<evidence type="ECO:0000313" key="3">
    <source>
        <dbReference type="EMBL" id="SCE67516.1"/>
    </source>
</evidence>
<protein>
    <submittedName>
        <fullName evidence="3">Uncharacterized membrane protein YczE</fullName>
    </submittedName>
</protein>
<sequence length="282" mass="28458">MAPIGNLRHRPVRRLTQLYAGLVLYGVSMAMMIRSGLGLDPWDVFHQGLARQTGLSFGTVTIAVGAAVLLLWIPLRQRPGLGTVSNVVVIGLVVDAAVALLPAGLPLAARIGLLLGGIVANGAATGLYLGARLGPGPRDGLMTGYVARRPGRSVRLVRTVIEITVLALGWLLGGTVGIGTVAYALGIGPLAQFFIPRFAVPAEPVQSNRARPAPVGTASGGRALDGTALGGTALDGTALGGTAPVSVPPVSADPPAPESGRGKPVSGGIAPRGSGGDHAELR</sequence>
<organism evidence="3 4">
    <name type="scientific">Micromonospora matsumotoense</name>
    <dbReference type="NCBI Taxonomy" id="121616"/>
    <lineage>
        <taxon>Bacteria</taxon>
        <taxon>Bacillati</taxon>
        <taxon>Actinomycetota</taxon>
        <taxon>Actinomycetes</taxon>
        <taxon>Micromonosporales</taxon>
        <taxon>Micromonosporaceae</taxon>
        <taxon>Micromonospora</taxon>
    </lineage>
</organism>
<feature type="transmembrane region" description="Helical" evidence="2">
    <location>
        <begin position="111"/>
        <end position="131"/>
    </location>
</feature>
<keyword evidence="2" id="KW-0812">Transmembrane</keyword>
<dbReference type="AlphaFoldDB" id="A0A1C4U781"/>
<evidence type="ECO:0000256" key="1">
    <source>
        <dbReference type="SAM" id="MobiDB-lite"/>
    </source>
</evidence>
<feature type="compositionally biased region" description="Low complexity" evidence="1">
    <location>
        <begin position="220"/>
        <end position="250"/>
    </location>
</feature>
<dbReference type="Proteomes" id="UP000198797">
    <property type="component" value="Unassembled WGS sequence"/>
</dbReference>
<keyword evidence="2" id="KW-0472">Membrane</keyword>
<keyword evidence="4" id="KW-1185">Reference proteome</keyword>
<feature type="transmembrane region" description="Helical" evidence="2">
    <location>
        <begin position="159"/>
        <end position="185"/>
    </location>
</feature>
<reference evidence="4" key="1">
    <citation type="submission" date="2016-06" db="EMBL/GenBank/DDBJ databases">
        <authorList>
            <person name="Varghese N."/>
            <person name="Submissions Spin"/>
        </authorList>
    </citation>
    <scope>NUCLEOTIDE SEQUENCE [LARGE SCALE GENOMIC DNA]</scope>
    <source>
        <strain evidence="4">DSM 44100</strain>
    </source>
</reference>
<dbReference type="PANTHER" id="PTHR40078:SF1">
    <property type="entry name" value="INTEGRAL MEMBRANE PROTEIN"/>
    <property type="match status" value="1"/>
</dbReference>
<dbReference type="InterPro" id="IPR038750">
    <property type="entry name" value="YczE/YyaS-like"/>
</dbReference>
<feature type="transmembrane region" description="Helical" evidence="2">
    <location>
        <begin position="57"/>
        <end position="75"/>
    </location>
</feature>
<dbReference type="Pfam" id="PF19700">
    <property type="entry name" value="DUF6198"/>
    <property type="match status" value="1"/>
</dbReference>
<feature type="region of interest" description="Disordered" evidence="1">
    <location>
        <begin position="205"/>
        <end position="282"/>
    </location>
</feature>
<evidence type="ECO:0000313" key="4">
    <source>
        <dbReference type="Proteomes" id="UP000198797"/>
    </source>
</evidence>
<feature type="transmembrane region" description="Helical" evidence="2">
    <location>
        <begin position="87"/>
        <end position="105"/>
    </location>
</feature>
<evidence type="ECO:0000256" key="2">
    <source>
        <dbReference type="SAM" id="Phobius"/>
    </source>
</evidence>
<dbReference type="PANTHER" id="PTHR40078">
    <property type="entry name" value="INTEGRAL MEMBRANE PROTEIN-RELATED"/>
    <property type="match status" value="1"/>
</dbReference>
<accession>A0A1C4U781</accession>
<feature type="transmembrane region" description="Helical" evidence="2">
    <location>
        <begin position="18"/>
        <end position="37"/>
    </location>
</feature>
<proteinExistence type="predicted"/>
<name>A0A1C4U781_9ACTN</name>
<keyword evidence="2" id="KW-1133">Transmembrane helix</keyword>
<dbReference type="EMBL" id="FMCU01000001">
    <property type="protein sequence ID" value="SCE67516.1"/>
    <property type="molecule type" value="Genomic_DNA"/>
</dbReference>
<gene>
    <name evidence="3" type="ORF">GA0070216_101300</name>
</gene>
<dbReference type="STRING" id="121616.GA0070216_101300"/>